<evidence type="ECO:0000259" key="15">
    <source>
        <dbReference type="PROSITE" id="PS51194"/>
    </source>
</evidence>
<comment type="catalytic activity">
    <reaction evidence="9">
        <text>Couples ATP hydrolysis with the unwinding of duplex DNA by translocating in the 3'-5' direction.</text>
        <dbReference type="EC" id="5.6.2.4"/>
    </reaction>
</comment>
<dbReference type="GO" id="GO:0016787">
    <property type="term" value="F:hydrolase activity"/>
    <property type="evidence" value="ECO:0007669"/>
    <property type="project" value="UniProtKB-KW"/>
</dbReference>
<dbReference type="EC" id="5.6.2.4" evidence="10"/>
<feature type="domain" description="Helicase ATP-binding" evidence="14">
    <location>
        <begin position="52"/>
        <end position="220"/>
    </location>
</feature>
<dbReference type="PROSITE" id="PS51192">
    <property type="entry name" value="HELICASE_ATP_BIND_1"/>
    <property type="match status" value="1"/>
</dbReference>
<dbReference type="Proteomes" id="UP000029833">
    <property type="component" value="Unassembled WGS sequence"/>
</dbReference>
<keyword evidence="17" id="KW-1185">Reference proteome</keyword>
<dbReference type="Pfam" id="PF00271">
    <property type="entry name" value="Helicase_C"/>
    <property type="match status" value="1"/>
</dbReference>
<evidence type="ECO:0000256" key="11">
    <source>
        <dbReference type="ARBA" id="ARBA00044535"/>
    </source>
</evidence>
<dbReference type="GO" id="GO:0043590">
    <property type="term" value="C:bacterial nucleoid"/>
    <property type="evidence" value="ECO:0007669"/>
    <property type="project" value="TreeGrafter"/>
</dbReference>
<dbReference type="GO" id="GO:0005524">
    <property type="term" value="F:ATP binding"/>
    <property type="evidence" value="ECO:0007669"/>
    <property type="project" value="UniProtKB-KW"/>
</dbReference>
<evidence type="ECO:0000256" key="9">
    <source>
        <dbReference type="ARBA" id="ARBA00034617"/>
    </source>
</evidence>
<dbReference type="InterPro" id="IPR004589">
    <property type="entry name" value="DNA_helicase_ATP-dep_RecQ"/>
</dbReference>
<accession>A0A0A0BD09</accession>
<dbReference type="Gene3D" id="1.10.10.10">
    <property type="entry name" value="Winged helix-like DNA-binding domain superfamily/Winged helix DNA-binding domain"/>
    <property type="match status" value="1"/>
</dbReference>
<dbReference type="GO" id="GO:0006310">
    <property type="term" value="P:DNA recombination"/>
    <property type="evidence" value="ECO:0007669"/>
    <property type="project" value="InterPro"/>
</dbReference>
<reference evidence="16 17" key="1">
    <citation type="submission" date="2013-10" db="EMBL/GenBank/DDBJ databases">
        <authorList>
            <person name="Wang G."/>
            <person name="Zhuang W."/>
        </authorList>
    </citation>
    <scope>NUCLEOTIDE SEQUENCE [LARGE SCALE GENOMIC DNA]</scope>
    <source>
        <strain evidence="16 17">DSM 20118</strain>
    </source>
</reference>
<dbReference type="Pfam" id="PF17782">
    <property type="entry name" value="WHD_DprA"/>
    <property type="match status" value="1"/>
</dbReference>
<dbReference type="PROSITE" id="PS00690">
    <property type="entry name" value="DEAH_ATP_HELICASE"/>
    <property type="match status" value="1"/>
</dbReference>
<dbReference type="InterPro" id="IPR014001">
    <property type="entry name" value="Helicase_ATP-bd"/>
</dbReference>
<feature type="domain" description="Helicase C-terminal" evidence="15">
    <location>
        <begin position="244"/>
        <end position="390"/>
    </location>
</feature>
<dbReference type="NCBIfam" id="TIGR00614">
    <property type="entry name" value="recQ_fam"/>
    <property type="match status" value="1"/>
</dbReference>
<keyword evidence="8" id="KW-0413">Isomerase</keyword>
<keyword evidence="3" id="KW-0547">Nucleotide-binding</keyword>
<protein>
    <recommendedName>
        <fullName evidence="11">ATP-dependent DNA helicase RecQ</fullName>
        <ecNumber evidence="10">5.6.2.4</ecNumber>
    </recommendedName>
    <alternativeName>
        <fullName evidence="12">DNA 3'-5' helicase RecQ</fullName>
    </alternativeName>
</protein>
<dbReference type="InterPro" id="IPR041614">
    <property type="entry name" value="DprA_WH"/>
</dbReference>
<dbReference type="InterPro" id="IPR027417">
    <property type="entry name" value="P-loop_NTPase"/>
</dbReference>
<feature type="compositionally biased region" description="Basic and acidic residues" evidence="13">
    <location>
        <begin position="9"/>
        <end position="18"/>
    </location>
</feature>
<dbReference type="GO" id="GO:0005737">
    <property type="term" value="C:cytoplasm"/>
    <property type="evidence" value="ECO:0007669"/>
    <property type="project" value="TreeGrafter"/>
</dbReference>
<comment type="similarity">
    <text evidence="1">Belongs to the helicase family. RecQ subfamily.</text>
</comment>
<dbReference type="PANTHER" id="PTHR13710:SF105">
    <property type="entry name" value="ATP-DEPENDENT DNA HELICASE Q1"/>
    <property type="match status" value="1"/>
</dbReference>
<dbReference type="STRING" id="1408250.Q760_11955"/>
<evidence type="ECO:0000256" key="12">
    <source>
        <dbReference type="ARBA" id="ARBA00044550"/>
    </source>
</evidence>
<evidence type="ECO:0000256" key="10">
    <source>
        <dbReference type="ARBA" id="ARBA00034808"/>
    </source>
</evidence>
<keyword evidence="6" id="KW-0067">ATP-binding</keyword>
<evidence type="ECO:0000256" key="4">
    <source>
        <dbReference type="ARBA" id="ARBA00022801"/>
    </source>
</evidence>
<dbReference type="SUPFAM" id="SSF52540">
    <property type="entry name" value="P-loop containing nucleoside triphosphate hydrolases"/>
    <property type="match status" value="1"/>
</dbReference>
<dbReference type="InterPro" id="IPR036388">
    <property type="entry name" value="WH-like_DNA-bd_sf"/>
</dbReference>
<dbReference type="SMART" id="SM00490">
    <property type="entry name" value="HELICc"/>
    <property type="match status" value="1"/>
</dbReference>
<evidence type="ECO:0000256" key="13">
    <source>
        <dbReference type="SAM" id="MobiDB-lite"/>
    </source>
</evidence>
<evidence type="ECO:0000256" key="6">
    <source>
        <dbReference type="ARBA" id="ARBA00022840"/>
    </source>
</evidence>
<dbReference type="Gene3D" id="3.40.50.300">
    <property type="entry name" value="P-loop containing nucleotide triphosphate hydrolases"/>
    <property type="match status" value="2"/>
</dbReference>
<dbReference type="InterPro" id="IPR002464">
    <property type="entry name" value="DNA/RNA_helicase_DEAH_CS"/>
</dbReference>
<keyword evidence="4" id="KW-0378">Hydrolase</keyword>
<name>A0A0A0BD09_9CELL</name>
<dbReference type="OrthoDB" id="9760034at2"/>
<comment type="caution">
    <text evidence="16">The sequence shown here is derived from an EMBL/GenBank/DDBJ whole genome shotgun (WGS) entry which is preliminary data.</text>
</comment>
<organism evidence="16 17">
    <name type="scientific">Cellulomonas cellasea DSM 20118</name>
    <dbReference type="NCBI Taxonomy" id="1408250"/>
    <lineage>
        <taxon>Bacteria</taxon>
        <taxon>Bacillati</taxon>
        <taxon>Actinomycetota</taxon>
        <taxon>Actinomycetes</taxon>
        <taxon>Micrococcales</taxon>
        <taxon>Cellulomonadaceae</taxon>
        <taxon>Cellulomonas</taxon>
    </lineage>
</organism>
<dbReference type="CDD" id="cd17920">
    <property type="entry name" value="DEXHc_RecQ"/>
    <property type="match status" value="1"/>
</dbReference>
<dbReference type="SMART" id="SM00487">
    <property type="entry name" value="DEXDc"/>
    <property type="match status" value="1"/>
</dbReference>
<feature type="region of interest" description="Disordered" evidence="13">
    <location>
        <begin position="1"/>
        <end position="27"/>
    </location>
</feature>
<dbReference type="GO" id="GO:0043138">
    <property type="term" value="F:3'-5' DNA helicase activity"/>
    <property type="evidence" value="ECO:0007669"/>
    <property type="project" value="UniProtKB-EC"/>
</dbReference>
<dbReference type="GO" id="GO:0003677">
    <property type="term" value="F:DNA binding"/>
    <property type="evidence" value="ECO:0007669"/>
    <property type="project" value="UniProtKB-KW"/>
</dbReference>
<dbReference type="GO" id="GO:0009378">
    <property type="term" value="F:four-way junction helicase activity"/>
    <property type="evidence" value="ECO:0007669"/>
    <property type="project" value="TreeGrafter"/>
</dbReference>
<dbReference type="InterPro" id="IPR001650">
    <property type="entry name" value="Helicase_C-like"/>
</dbReference>
<keyword evidence="2" id="KW-0479">Metal-binding</keyword>
<evidence type="ECO:0000313" key="16">
    <source>
        <dbReference type="EMBL" id="KGM03789.1"/>
    </source>
</evidence>
<evidence type="ECO:0000256" key="5">
    <source>
        <dbReference type="ARBA" id="ARBA00022806"/>
    </source>
</evidence>
<keyword evidence="7" id="KW-0238">DNA-binding</keyword>
<dbReference type="Pfam" id="PF00270">
    <property type="entry name" value="DEAD"/>
    <property type="match status" value="1"/>
</dbReference>
<evidence type="ECO:0000313" key="17">
    <source>
        <dbReference type="Proteomes" id="UP000029833"/>
    </source>
</evidence>
<dbReference type="EMBL" id="AXNT01000004">
    <property type="protein sequence ID" value="KGM03789.1"/>
    <property type="molecule type" value="Genomic_DNA"/>
</dbReference>
<dbReference type="InterPro" id="IPR032284">
    <property type="entry name" value="RecQ_Zn-bd"/>
</dbReference>
<evidence type="ECO:0000256" key="8">
    <source>
        <dbReference type="ARBA" id="ARBA00023235"/>
    </source>
</evidence>
<gene>
    <name evidence="16" type="ORF">Q760_11955</name>
</gene>
<keyword evidence="5" id="KW-0347">Helicase</keyword>
<dbReference type="AlphaFoldDB" id="A0A0A0BD09"/>
<dbReference type="RefSeq" id="WP_084142412.1">
    <property type="nucleotide sequence ID" value="NZ_AXNT01000004.1"/>
</dbReference>
<dbReference type="GO" id="GO:0006281">
    <property type="term" value="P:DNA repair"/>
    <property type="evidence" value="ECO:0007669"/>
    <property type="project" value="TreeGrafter"/>
</dbReference>
<evidence type="ECO:0000256" key="3">
    <source>
        <dbReference type="ARBA" id="ARBA00022741"/>
    </source>
</evidence>
<evidence type="ECO:0000256" key="7">
    <source>
        <dbReference type="ARBA" id="ARBA00023125"/>
    </source>
</evidence>
<dbReference type="GO" id="GO:0030894">
    <property type="term" value="C:replisome"/>
    <property type="evidence" value="ECO:0007669"/>
    <property type="project" value="TreeGrafter"/>
</dbReference>
<dbReference type="PANTHER" id="PTHR13710">
    <property type="entry name" value="DNA HELICASE RECQ FAMILY MEMBER"/>
    <property type="match status" value="1"/>
</dbReference>
<dbReference type="InterPro" id="IPR011545">
    <property type="entry name" value="DEAD/DEAH_box_helicase_dom"/>
</dbReference>
<dbReference type="PROSITE" id="PS51194">
    <property type="entry name" value="HELICASE_CTER"/>
    <property type="match status" value="1"/>
</dbReference>
<dbReference type="GO" id="GO:0046872">
    <property type="term" value="F:metal ion binding"/>
    <property type="evidence" value="ECO:0007669"/>
    <property type="project" value="UniProtKB-KW"/>
</dbReference>
<evidence type="ECO:0000259" key="14">
    <source>
        <dbReference type="PROSITE" id="PS51192"/>
    </source>
</evidence>
<sequence length="581" mass="62307">MSGHTGASTRDDATDDTHAAVTPLPTPSAQLDAAVQRVLGADARLRESQRDALDGLRERDTLLVARSGAGKTAVYAISTLLTGRLTVVVSPLLALQRDQVTALREAGLRAEAVSSARTARQQRQALELAAAGELDVLLLAPEQLVRSAVIDQLVTADVGLVVVDEAHCVAEWGHDFRPDYLQIGAAVERLGRPRVLAMTATASPHVRDEIVERLAMHEPRVLVHDADRPNIWLGAHHAATEPERDQRVVAWVLEQEGSGIVYGRTRTHVEALAAALADAGRPALVYHAGLRAADRSAAQDAFLRGDADLVVATSAFGMGVDRLDVRFVVHAGPSPSLDAYYQEVGRAGRDEEPATAVLFTRPDDFGLNHYLRSGGGPKPETVRKVLRELAKEPATRDELVERTGLTSRTLSRVLGALLGVEAVHPDGDLLRAGDLTPARALKAVTERRERLQEIDTTRVELVRTYADATDCRRRLLLELLGEAHPEQCGRCDNCEQGTSLDVAESRLRTGEHVEHTEFGTGVVSVVEAERVTVLFDERGYVTLDTTIALDSGILTVVPGPSGAAVVGDAMSEPPVAEAGAA</sequence>
<evidence type="ECO:0000256" key="1">
    <source>
        <dbReference type="ARBA" id="ARBA00005446"/>
    </source>
</evidence>
<evidence type="ECO:0000256" key="2">
    <source>
        <dbReference type="ARBA" id="ARBA00022723"/>
    </source>
</evidence>
<proteinExistence type="inferred from homology"/>
<dbReference type="Pfam" id="PF16124">
    <property type="entry name" value="RecQ_Zn_bind"/>
    <property type="match status" value="1"/>
</dbReference>